<keyword evidence="2" id="KW-1185">Reference proteome</keyword>
<reference evidence="1 2" key="1">
    <citation type="journal article" date="2012" name="Genome Biol.">
        <title>Sequencing three crocodilian genomes to illuminate the evolution of archosaurs and amniotes.</title>
        <authorList>
            <person name="St John J.A."/>
            <person name="Braun E.L."/>
            <person name="Isberg S.R."/>
            <person name="Miles L.G."/>
            <person name="Chong A.Y."/>
            <person name="Gongora J."/>
            <person name="Dalzell P."/>
            <person name="Moran C."/>
            <person name="Bed'hom B."/>
            <person name="Abzhanov A."/>
            <person name="Burgess S.C."/>
            <person name="Cooksey A.M."/>
            <person name="Castoe T.A."/>
            <person name="Crawford N.G."/>
            <person name="Densmore L.D."/>
            <person name="Drew J.C."/>
            <person name="Edwards S.V."/>
            <person name="Faircloth B.C."/>
            <person name="Fujita M.K."/>
            <person name="Greenwold M.J."/>
            <person name="Hoffmann F.G."/>
            <person name="Howard J.M."/>
            <person name="Iguchi T."/>
            <person name="Janes D.E."/>
            <person name="Khan S.Y."/>
            <person name="Kohno S."/>
            <person name="de Koning A.J."/>
            <person name="Lance S.L."/>
            <person name="McCarthy F.M."/>
            <person name="McCormack J.E."/>
            <person name="Merchant M.E."/>
            <person name="Peterson D.G."/>
            <person name="Pollock D.D."/>
            <person name="Pourmand N."/>
            <person name="Raney B.J."/>
            <person name="Roessler K.A."/>
            <person name="Sanford J.R."/>
            <person name="Sawyer R.H."/>
            <person name="Schmidt C.J."/>
            <person name="Triplett E.W."/>
            <person name="Tuberville T.D."/>
            <person name="Venegas-Anaya M."/>
            <person name="Howard J.T."/>
            <person name="Jarvis E.D."/>
            <person name="Guillette L.J.Jr."/>
            <person name="Glenn T.C."/>
            <person name="Green R.E."/>
            <person name="Ray D.A."/>
        </authorList>
    </citation>
    <scope>NUCLEOTIDE SEQUENCE [LARGE SCALE GENOMIC DNA]</scope>
    <source>
        <strain evidence="1">KSC_2009_1</strain>
    </source>
</reference>
<evidence type="ECO:0000313" key="2">
    <source>
        <dbReference type="Proteomes" id="UP000050525"/>
    </source>
</evidence>
<dbReference type="EMBL" id="AKHW03001328">
    <property type="protein sequence ID" value="KYO42890.1"/>
    <property type="molecule type" value="Genomic_DNA"/>
</dbReference>
<dbReference type="AlphaFoldDB" id="A0A151P1W4"/>
<accession>A0A151P1W4</accession>
<gene>
    <name evidence="1" type="ORF">Y1Q_0016657</name>
</gene>
<proteinExistence type="predicted"/>
<evidence type="ECO:0000313" key="1">
    <source>
        <dbReference type="EMBL" id="KYO42890.1"/>
    </source>
</evidence>
<dbReference type="Proteomes" id="UP000050525">
    <property type="component" value="Unassembled WGS sequence"/>
</dbReference>
<comment type="caution">
    <text evidence="1">The sequence shown here is derived from an EMBL/GenBank/DDBJ whole genome shotgun (WGS) entry which is preliminary data.</text>
</comment>
<organism evidence="1 2">
    <name type="scientific">Alligator mississippiensis</name>
    <name type="common">American alligator</name>
    <dbReference type="NCBI Taxonomy" id="8496"/>
    <lineage>
        <taxon>Eukaryota</taxon>
        <taxon>Metazoa</taxon>
        <taxon>Chordata</taxon>
        <taxon>Craniata</taxon>
        <taxon>Vertebrata</taxon>
        <taxon>Euteleostomi</taxon>
        <taxon>Archelosauria</taxon>
        <taxon>Archosauria</taxon>
        <taxon>Crocodylia</taxon>
        <taxon>Alligatoridae</taxon>
        <taxon>Alligatorinae</taxon>
        <taxon>Alligator</taxon>
    </lineage>
</organism>
<protein>
    <submittedName>
        <fullName evidence="1">Uncharacterized protein</fullName>
    </submittedName>
</protein>
<name>A0A151P1W4_ALLMI</name>
<sequence length="85" mass="9357">MDLQQSPFTTLGSLGNEAGKAASDDAYSWIYPGFTVQTGLGDESSDLSTAFSLHSNRAVRISPGYMWHLVIHCLKCLLALYMERN</sequence>